<dbReference type="InterPro" id="IPR050486">
    <property type="entry name" value="Mannose-1P_guanyltransferase"/>
</dbReference>
<accession>A0A9K3EGK9</accession>
<name>A0A9K3EGK9_HELAN</name>
<dbReference type="PROSITE" id="PS01073">
    <property type="entry name" value="RIBOSOMAL_L24E"/>
    <property type="match status" value="1"/>
</dbReference>
<reference evidence="6" key="1">
    <citation type="journal article" date="2017" name="Nature">
        <title>The sunflower genome provides insights into oil metabolism, flowering and Asterid evolution.</title>
        <authorList>
            <person name="Badouin H."/>
            <person name="Gouzy J."/>
            <person name="Grassa C.J."/>
            <person name="Murat F."/>
            <person name="Staton S.E."/>
            <person name="Cottret L."/>
            <person name="Lelandais-Briere C."/>
            <person name="Owens G.L."/>
            <person name="Carrere S."/>
            <person name="Mayjonade B."/>
            <person name="Legrand L."/>
            <person name="Gill N."/>
            <person name="Kane N.C."/>
            <person name="Bowers J.E."/>
            <person name="Hubner S."/>
            <person name="Bellec A."/>
            <person name="Berard A."/>
            <person name="Berges H."/>
            <person name="Blanchet N."/>
            <person name="Boniface M.C."/>
            <person name="Brunel D."/>
            <person name="Catrice O."/>
            <person name="Chaidir N."/>
            <person name="Claudel C."/>
            <person name="Donnadieu C."/>
            <person name="Faraut T."/>
            <person name="Fievet G."/>
            <person name="Helmstetter N."/>
            <person name="King M."/>
            <person name="Knapp S.J."/>
            <person name="Lai Z."/>
            <person name="Le Paslier M.C."/>
            <person name="Lippi Y."/>
            <person name="Lorenzon L."/>
            <person name="Mandel J.R."/>
            <person name="Marage G."/>
            <person name="Marchand G."/>
            <person name="Marquand E."/>
            <person name="Bret-Mestries E."/>
            <person name="Morien E."/>
            <person name="Nambeesan S."/>
            <person name="Nguyen T."/>
            <person name="Pegot-Espagnet P."/>
            <person name="Pouilly N."/>
            <person name="Raftis F."/>
            <person name="Sallet E."/>
            <person name="Schiex T."/>
            <person name="Thomas J."/>
            <person name="Vandecasteele C."/>
            <person name="Vares D."/>
            <person name="Vear F."/>
            <person name="Vautrin S."/>
            <person name="Crespi M."/>
            <person name="Mangin B."/>
            <person name="Burke J.M."/>
            <person name="Salse J."/>
            <person name="Munos S."/>
            <person name="Vincourt P."/>
            <person name="Rieseberg L.H."/>
            <person name="Langlade N.B."/>
        </authorList>
    </citation>
    <scope>NUCLEOTIDE SEQUENCE</scope>
    <source>
        <tissue evidence="6">Leaves</tissue>
    </source>
</reference>
<comment type="similarity">
    <text evidence="1">Belongs to the eukaryotic ribosomal protein eL24 family.</text>
</comment>
<evidence type="ECO:0000256" key="4">
    <source>
        <dbReference type="SAM" id="Phobius"/>
    </source>
</evidence>
<evidence type="ECO:0000313" key="7">
    <source>
        <dbReference type="Proteomes" id="UP000215914"/>
    </source>
</evidence>
<keyword evidence="2 6" id="KW-0689">Ribosomal protein</keyword>
<keyword evidence="4" id="KW-0812">Transmembrane</keyword>
<dbReference type="SUPFAM" id="SSF57716">
    <property type="entry name" value="Glucocorticoid receptor-like (DNA-binding domain)"/>
    <property type="match status" value="1"/>
</dbReference>
<proteinExistence type="inferred from homology"/>
<dbReference type="InterPro" id="IPR038630">
    <property type="entry name" value="L24e/L24_sf"/>
</dbReference>
<dbReference type="InterPro" id="IPR000988">
    <property type="entry name" value="Ribosomal_eL24-rel_N"/>
</dbReference>
<dbReference type="Gene3D" id="2.30.170.20">
    <property type="entry name" value="Ribosomal protein L24e"/>
    <property type="match status" value="1"/>
</dbReference>
<dbReference type="InterPro" id="IPR029044">
    <property type="entry name" value="Nucleotide-diphossugar_trans"/>
</dbReference>
<dbReference type="Pfam" id="PF01246">
    <property type="entry name" value="Ribosomal_L24e"/>
    <property type="match status" value="1"/>
</dbReference>
<evidence type="ECO:0000256" key="1">
    <source>
        <dbReference type="ARBA" id="ARBA00005647"/>
    </source>
</evidence>
<dbReference type="EMBL" id="MNCJ02000328">
    <property type="protein sequence ID" value="KAF5771949.1"/>
    <property type="molecule type" value="Genomic_DNA"/>
</dbReference>
<dbReference type="GO" id="GO:0003729">
    <property type="term" value="F:mRNA binding"/>
    <property type="evidence" value="ECO:0007669"/>
    <property type="project" value="UniProtKB-ARBA"/>
</dbReference>
<dbReference type="GO" id="GO:0003735">
    <property type="term" value="F:structural constituent of ribosome"/>
    <property type="evidence" value="ECO:0007669"/>
    <property type="project" value="UniProtKB-ARBA"/>
</dbReference>
<reference evidence="6" key="2">
    <citation type="submission" date="2020-06" db="EMBL/GenBank/DDBJ databases">
        <title>Helianthus annuus Genome sequencing and assembly Release 2.</title>
        <authorList>
            <person name="Gouzy J."/>
            <person name="Langlade N."/>
            <person name="Munos S."/>
        </authorList>
    </citation>
    <scope>NUCLEOTIDE SEQUENCE</scope>
    <source>
        <tissue evidence="6">Leaves</tissue>
    </source>
</reference>
<sequence length="412" mass="47846">MVLKTELRRFSGQKIYPGRGIRFIRSDSQVFLFANSKCKRYVRNKLKPSKLTGTRSRPLSFNPPKLLFPLAGQPMVHHPISACKLIPNLARIFLTGFHEEREFALYVSSISSELNIPVRYFKEDNPHGSVGGLYYFRDIIMEDNPSHIVLLNYAHRRYGGMGTLLVIKVSAESASEFSELVSDPDKGWLHQIREIIKWRGNYASMQWHRVFKGSRGIFGIYLLPGTIWSTSIKGHFRNLFIGVGKNNTMYISRVAKEDADRVDLLNKKLQYHWLHWYYIMLQQVHGNWHTVVRSLDRRKNYLLEVVNVVGRGKMVIIAAGYAKVSLKQLYGQNKQCTLVWSSIKTQLRDCAMLMKKNGWTHTLLVCIWLDFHLVIRNLFARVCFRIRMRFGTLLRVCLINACFLLFSLLVEV</sequence>
<protein>
    <submittedName>
        <fullName evidence="6">Ribosomal protein L24e</fullName>
    </submittedName>
</protein>
<dbReference type="GO" id="GO:0005840">
    <property type="term" value="C:ribosome"/>
    <property type="evidence" value="ECO:0007669"/>
    <property type="project" value="UniProtKB-KW"/>
</dbReference>
<evidence type="ECO:0000259" key="5">
    <source>
        <dbReference type="Pfam" id="PF01246"/>
    </source>
</evidence>
<dbReference type="Proteomes" id="UP000215914">
    <property type="component" value="Unassembled WGS sequence"/>
</dbReference>
<evidence type="ECO:0000313" key="6">
    <source>
        <dbReference type="EMBL" id="KAF5771949.1"/>
    </source>
</evidence>
<dbReference type="AlphaFoldDB" id="A0A9K3EGK9"/>
<dbReference type="CDD" id="cd00472">
    <property type="entry name" value="Ribosomal_L24e_L24"/>
    <property type="match status" value="1"/>
</dbReference>
<dbReference type="GO" id="GO:0005737">
    <property type="term" value="C:cytoplasm"/>
    <property type="evidence" value="ECO:0000318"/>
    <property type="project" value="GO_Central"/>
</dbReference>
<evidence type="ECO:0000256" key="3">
    <source>
        <dbReference type="ARBA" id="ARBA00023274"/>
    </source>
</evidence>
<feature type="transmembrane region" description="Helical" evidence="4">
    <location>
        <begin position="358"/>
        <end position="380"/>
    </location>
</feature>
<evidence type="ECO:0000256" key="2">
    <source>
        <dbReference type="ARBA" id="ARBA00022980"/>
    </source>
</evidence>
<gene>
    <name evidence="6" type="ORF">HanXRQr2_Chr13g0570981</name>
</gene>
<organism evidence="6 7">
    <name type="scientific">Helianthus annuus</name>
    <name type="common">Common sunflower</name>
    <dbReference type="NCBI Taxonomy" id="4232"/>
    <lineage>
        <taxon>Eukaryota</taxon>
        <taxon>Viridiplantae</taxon>
        <taxon>Streptophyta</taxon>
        <taxon>Embryophyta</taxon>
        <taxon>Tracheophyta</taxon>
        <taxon>Spermatophyta</taxon>
        <taxon>Magnoliopsida</taxon>
        <taxon>eudicotyledons</taxon>
        <taxon>Gunneridae</taxon>
        <taxon>Pentapetalae</taxon>
        <taxon>asterids</taxon>
        <taxon>campanulids</taxon>
        <taxon>Asterales</taxon>
        <taxon>Asteraceae</taxon>
        <taxon>Asteroideae</taxon>
        <taxon>Heliantheae alliance</taxon>
        <taxon>Heliantheae</taxon>
        <taxon>Helianthus</taxon>
    </lineage>
</organism>
<comment type="caution">
    <text evidence="6">The sequence shown here is derived from an EMBL/GenBank/DDBJ whole genome shotgun (WGS) entry which is preliminary data.</text>
</comment>
<keyword evidence="4" id="KW-0472">Membrane</keyword>
<dbReference type="GO" id="GO:1990904">
    <property type="term" value="C:ribonucleoprotein complex"/>
    <property type="evidence" value="ECO:0007669"/>
    <property type="project" value="UniProtKB-KW"/>
</dbReference>
<dbReference type="Gramene" id="mRNA:HanXRQr2_Chr13g0570981">
    <property type="protein sequence ID" value="mRNA:HanXRQr2_Chr13g0570981"/>
    <property type="gene ID" value="HanXRQr2_Chr13g0570981"/>
</dbReference>
<dbReference type="FunFam" id="2.30.170.20:FF:000003">
    <property type="entry name" value="60S ribosomal protein L24"/>
    <property type="match status" value="1"/>
</dbReference>
<keyword evidence="3" id="KW-0687">Ribonucleoprotein</keyword>
<dbReference type="Gene3D" id="3.90.550.10">
    <property type="entry name" value="Spore Coat Polysaccharide Biosynthesis Protein SpsA, Chain A"/>
    <property type="match status" value="1"/>
</dbReference>
<feature type="domain" description="Large ribosomal subunit protein eL24-related N-terminal" evidence="5">
    <location>
        <begin position="4"/>
        <end position="54"/>
    </location>
</feature>
<dbReference type="InterPro" id="IPR023442">
    <property type="entry name" value="Ribosomal_eL24_CS"/>
</dbReference>
<dbReference type="SUPFAM" id="SSF53448">
    <property type="entry name" value="Nucleotide-diphospho-sugar transferases"/>
    <property type="match status" value="1"/>
</dbReference>
<keyword evidence="7" id="KW-1185">Reference proteome</keyword>
<feature type="transmembrane region" description="Helical" evidence="4">
    <location>
        <begin position="392"/>
        <end position="410"/>
    </location>
</feature>
<keyword evidence="4" id="KW-1133">Transmembrane helix</keyword>
<dbReference type="PANTHER" id="PTHR22572">
    <property type="entry name" value="SUGAR-1-PHOSPHATE GUANYL TRANSFERASE"/>
    <property type="match status" value="1"/>
</dbReference>